<dbReference type="GO" id="GO:0016787">
    <property type="term" value="F:hydrolase activity"/>
    <property type="evidence" value="ECO:0007669"/>
    <property type="project" value="UniProtKB-KW"/>
</dbReference>
<feature type="domain" description="Serine aminopeptidase S33" evidence="5">
    <location>
        <begin position="82"/>
        <end position="192"/>
    </location>
</feature>
<keyword evidence="2" id="KW-0442">Lipid degradation</keyword>
<reference evidence="6 7" key="1">
    <citation type="submission" date="2024-09" db="EMBL/GenBank/DDBJ databases">
        <title>Description of Labrys sedimenti sp. nov., isolated from a diclofenac-degrading enrichment culture, and genome-based reclassification of Labrys portucalensis as a later heterotypic synonym of Labrys neptuniae.</title>
        <authorList>
            <person name="Tancsics A."/>
            <person name="Csepanyi A."/>
        </authorList>
    </citation>
    <scope>NUCLEOTIDE SEQUENCE [LARGE SCALE GENOMIC DNA]</scope>
    <source>
        <strain evidence="6 7">LMG 23412</strain>
    </source>
</reference>
<dbReference type="RefSeq" id="WP_394314869.1">
    <property type="nucleotide sequence ID" value="NZ_JBHGPK010000027.1"/>
</dbReference>
<evidence type="ECO:0000313" key="6">
    <source>
        <dbReference type="EMBL" id="MFC2254101.1"/>
    </source>
</evidence>
<dbReference type="InterPro" id="IPR016986">
    <property type="entry name" value="UCP031982_abhydr"/>
</dbReference>
<dbReference type="InterPro" id="IPR029058">
    <property type="entry name" value="AB_hydrolase_fold"/>
</dbReference>
<organism evidence="6 7">
    <name type="scientific">Labrys neptuniae</name>
    <dbReference type="NCBI Taxonomy" id="376174"/>
    <lineage>
        <taxon>Bacteria</taxon>
        <taxon>Pseudomonadati</taxon>
        <taxon>Pseudomonadota</taxon>
        <taxon>Alphaproteobacteria</taxon>
        <taxon>Hyphomicrobiales</taxon>
        <taxon>Xanthobacteraceae</taxon>
        <taxon>Labrys</taxon>
    </lineage>
</organism>
<gene>
    <name evidence="6" type="ORF">ACETRX_31060</name>
</gene>
<name>A0ABV6ZPJ2_9HYPH</name>
<evidence type="ECO:0000313" key="7">
    <source>
        <dbReference type="Proteomes" id="UP001595190"/>
    </source>
</evidence>
<dbReference type="PANTHER" id="PTHR10272:SF0">
    <property type="entry name" value="PLATELET-ACTIVATING FACTOR ACETYLHYDROLASE"/>
    <property type="match status" value="1"/>
</dbReference>
<keyword evidence="1 6" id="KW-0378">Hydrolase</keyword>
<dbReference type="EMBL" id="JBHGPK010000027">
    <property type="protein sequence ID" value="MFC2254101.1"/>
    <property type="molecule type" value="Genomic_DNA"/>
</dbReference>
<dbReference type="Proteomes" id="UP001595190">
    <property type="component" value="Unassembled WGS sequence"/>
</dbReference>
<proteinExistence type="predicted"/>
<evidence type="ECO:0000256" key="4">
    <source>
        <dbReference type="SAM" id="SignalP"/>
    </source>
</evidence>
<keyword evidence="4" id="KW-0732">Signal</keyword>
<dbReference type="PANTHER" id="PTHR10272">
    <property type="entry name" value="PLATELET-ACTIVATING FACTOR ACETYLHYDROLASE"/>
    <property type="match status" value="1"/>
</dbReference>
<dbReference type="InterPro" id="IPR022742">
    <property type="entry name" value="Hydrolase_4"/>
</dbReference>
<evidence type="ECO:0000256" key="3">
    <source>
        <dbReference type="ARBA" id="ARBA00023098"/>
    </source>
</evidence>
<feature type="chain" id="PRO_5045179917" evidence="4">
    <location>
        <begin position="22"/>
        <end position="349"/>
    </location>
</feature>
<dbReference type="SUPFAM" id="SSF53474">
    <property type="entry name" value="alpha/beta-Hydrolases"/>
    <property type="match status" value="1"/>
</dbReference>
<feature type="signal peptide" evidence="4">
    <location>
        <begin position="1"/>
        <end position="21"/>
    </location>
</feature>
<evidence type="ECO:0000256" key="1">
    <source>
        <dbReference type="ARBA" id="ARBA00022801"/>
    </source>
</evidence>
<evidence type="ECO:0000256" key="2">
    <source>
        <dbReference type="ARBA" id="ARBA00022963"/>
    </source>
</evidence>
<keyword evidence="3" id="KW-0443">Lipid metabolism</keyword>
<dbReference type="PIRSF" id="PIRSF031982">
    <property type="entry name" value="UCP031982_abhydr"/>
    <property type="match status" value="1"/>
</dbReference>
<evidence type="ECO:0000259" key="5">
    <source>
        <dbReference type="Pfam" id="PF12146"/>
    </source>
</evidence>
<protein>
    <submittedName>
        <fullName evidence="6">Alpha/beta hydrolase family protein</fullName>
    </submittedName>
</protein>
<dbReference type="Gene3D" id="3.40.50.1820">
    <property type="entry name" value="alpha/beta hydrolase"/>
    <property type="match status" value="1"/>
</dbReference>
<sequence>MRRFAFLLAFAASLAGPAAFASESIGSKQISIPDPSGERPLQTRLWYPAGTSGPLTPIGGRDGSFPGVEVVENAQPAAGSHPLVLLSHGFGGNWRNLNWLAGELAGQGYVVAAPDHPGTTTFDKRPEQAARLWERPHDLSRVLDAVSTDPGLAGTIEAGHIAAIGHSLGGWTVMALAGGRYDASRLPAICSPAPLCEALTAVGLRDGGTDPARLGADLRDARIGAVVSLDLGPALGFTPQSLAAVRIPVLVLAAGTPVPGIAALKQDSDYLVSALPQASTRYLPIPDATHFSFMQLCLPDAAAAIEKIAPGESFVCRDGGTRDRTALHRQIADEILAFLARVQPSRQGL</sequence>
<accession>A0ABV6ZPJ2</accession>
<dbReference type="Pfam" id="PF12146">
    <property type="entry name" value="Hydrolase_4"/>
    <property type="match status" value="1"/>
</dbReference>
<comment type="caution">
    <text evidence="6">The sequence shown here is derived from an EMBL/GenBank/DDBJ whole genome shotgun (WGS) entry which is preliminary data.</text>
</comment>